<feature type="domain" description="Peptidase M24" evidence="8">
    <location>
        <begin position="318"/>
        <end position="531"/>
    </location>
</feature>
<keyword evidence="2" id="KW-0645">Protease</keyword>
<dbReference type="InterPro" id="IPR029149">
    <property type="entry name" value="Creatin/AminoP/Spt16_N"/>
</dbReference>
<evidence type="ECO:0000256" key="5">
    <source>
        <dbReference type="ARBA" id="ARBA00023049"/>
    </source>
</evidence>
<comment type="similarity">
    <text evidence="1 6">Belongs to the peptidase M24B family.</text>
</comment>
<feature type="domain" description="Creatinase N-terminal" evidence="9">
    <location>
        <begin position="15"/>
        <end position="135"/>
    </location>
</feature>
<keyword evidence="11" id="KW-0031">Aminopeptidase</keyword>
<evidence type="ECO:0000259" key="10">
    <source>
        <dbReference type="Pfam" id="PF16188"/>
    </source>
</evidence>
<feature type="region of interest" description="Disordered" evidence="7">
    <location>
        <begin position="154"/>
        <end position="178"/>
    </location>
</feature>
<dbReference type="SUPFAM" id="SSF53092">
    <property type="entry name" value="Creatinase/prolidase N-terminal domain"/>
    <property type="match status" value="1"/>
</dbReference>
<dbReference type="InterPro" id="IPR036005">
    <property type="entry name" value="Creatinase/aminopeptidase-like"/>
</dbReference>
<dbReference type="InterPro" id="IPR032416">
    <property type="entry name" value="Peptidase_M24_C"/>
</dbReference>
<protein>
    <submittedName>
        <fullName evidence="11">Xaa-Pro aminopeptidase</fullName>
    </submittedName>
</protein>
<proteinExistence type="inferred from homology"/>
<dbReference type="AlphaFoldDB" id="A0A4R2PQB0"/>
<evidence type="ECO:0000256" key="6">
    <source>
        <dbReference type="RuleBase" id="RU000590"/>
    </source>
</evidence>
<dbReference type="Gene3D" id="3.90.230.10">
    <property type="entry name" value="Creatinase/methionine aminopeptidase superfamily"/>
    <property type="match status" value="1"/>
</dbReference>
<dbReference type="InterPro" id="IPR033740">
    <property type="entry name" value="Pept_M24B"/>
</dbReference>
<evidence type="ECO:0000256" key="3">
    <source>
        <dbReference type="ARBA" id="ARBA00022723"/>
    </source>
</evidence>
<dbReference type="GO" id="GO:0070006">
    <property type="term" value="F:metalloaminopeptidase activity"/>
    <property type="evidence" value="ECO:0007669"/>
    <property type="project" value="InterPro"/>
</dbReference>
<dbReference type="Pfam" id="PF16188">
    <property type="entry name" value="Peptidase_M24_C"/>
    <property type="match status" value="1"/>
</dbReference>
<dbReference type="Pfam" id="PF01321">
    <property type="entry name" value="Creatinase_N"/>
    <property type="match status" value="1"/>
</dbReference>
<keyword evidence="5" id="KW-0482">Metalloprotease</keyword>
<evidence type="ECO:0000259" key="9">
    <source>
        <dbReference type="Pfam" id="PF01321"/>
    </source>
</evidence>
<evidence type="ECO:0000256" key="4">
    <source>
        <dbReference type="ARBA" id="ARBA00022801"/>
    </source>
</evidence>
<dbReference type="OrthoDB" id="9806388at2"/>
<dbReference type="Pfam" id="PF00557">
    <property type="entry name" value="Peptidase_M24"/>
    <property type="match status" value="1"/>
</dbReference>
<evidence type="ECO:0000313" key="12">
    <source>
        <dbReference type="Proteomes" id="UP000295399"/>
    </source>
</evidence>
<dbReference type="GO" id="GO:0005737">
    <property type="term" value="C:cytoplasm"/>
    <property type="evidence" value="ECO:0007669"/>
    <property type="project" value="UniProtKB-ARBA"/>
</dbReference>
<name>A0A4R2PQB0_RHOSA</name>
<dbReference type="InterPro" id="IPR000587">
    <property type="entry name" value="Creatinase_N"/>
</dbReference>
<comment type="caution">
    <text evidence="11">The sequence shown here is derived from an EMBL/GenBank/DDBJ whole genome shotgun (WGS) entry which is preliminary data.</text>
</comment>
<dbReference type="InParanoid" id="A0A4R2PQB0"/>
<keyword evidence="12" id="KW-1185">Reference proteome</keyword>
<feature type="compositionally biased region" description="Basic and acidic residues" evidence="7">
    <location>
        <begin position="168"/>
        <end position="178"/>
    </location>
</feature>
<dbReference type="RefSeq" id="WP_132707939.1">
    <property type="nucleotide sequence ID" value="NZ_JACIGF010000003.1"/>
</dbReference>
<dbReference type="GO" id="GO:0046872">
    <property type="term" value="F:metal ion binding"/>
    <property type="evidence" value="ECO:0007669"/>
    <property type="project" value="UniProtKB-KW"/>
</dbReference>
<sequence>MTAAPALAPAAHDARLAALRAELAARGLDGFLVPLTDEHMSEYIPDCAQRLRWLTGFEGSAGSVVVLADRAAIFVDGRYTIQVMDQVSGDLFERVFLADQSPTEWFALASGAGVALGYDPRLHTPAQVEPWADAVAAKGGTLRAEADNPVDAVWTDRPARPQQPVTVHPERFAGRSPADKRGDIGAVLAARGADTLVLTMLDSVAWAFNIRGGDVVHNPVTLAYALIDADGRARLFIDDAKLDDAVRGHLGDQVSLSAYDDFYPALAALNGRRVLVDPASSPQAVVAALDTAGAQVVRASEPVQALKAIKNPVERDGARAAHLRDGVAMTRFLHWLTETAPAGGLDEVSVADRLAALRAEGEGLRGLSFDTISGAGPNGAMCHYRVTAETNRPLQPGELYLVDSGGQYDDGTTDITRTIAVSAPDATQRGHYTLVLKGYIALATTRFPRGTTGHQLDAIARRPLWQAGLDYDHGTGHGVGSYLNVHEGPQRIAKQANGVALEPGMIVSNEPGYYREGAYGIRLENLELVTEVADGPGEIDLLGFETLTLAPYDRRLIDAAALTADERAWVDAYHARVRAALSPHLPADTAAWLAEQTAPLD</sequence>
<accession>A0A4R2PQB0</accession>
<gene>
    <name evidence="11" type="ORF">EV659_103292</name>
</gene>
<dbReference type="SUPFAM" id="SSF55920">
    <property type="entry name" value="Creatinase/aminopeptidase"/>
    <property type="match status" value="1"/>
</dbReference>
<feature type="domain" description="Peptidase M24 C-terminal" evidence="10">
    <location>
        <begin position="541"/>
        <end position="600"/>
    </location>
</feature>
<evidence type="ECO:0000256" key="2">
    <source>
        <dbReference type="ARBA" id="ARBA00022670"/>
    </source>
</evidence>
<dbReference type="Gene3D" id="3.40.350.10">
    <property type="entry name" value="Creatinase/prolidase N-terminal domain"/>
    <property type="match status" value="2"/>
</dbReference>
<dbReference type="CDD" id="cd01085">
    <property type="entry name" value="APP"/>
    <property type="match status" value="1"/>
</dbReference>
<evidence type="ECO:0000256" key="1">
    <source>
        <dbReference type="ARBA" id="ARBA00008766"/>
    </source>
</evidence>
<keyword evidence="4" id="KW-0378">Hydrolase</keyword>
<dbReference type="GO" id="GO:0006508">
    <property type="term" value="P:proteolysis"/>
    <property type="evidence" value="ECO:0007669"/>
    <property type="project" value="UniProtKB-KW"/>
</dbReference>
<dbReference type="PANTHER" id="PTHR43763">
    <property type="entry name" value="XAA-PRO AMINOPEPTIDASE 1"/>
    <property type="match status" value="1"/>
</dbReference>
<dbReference type="FunFam" id="3.90.230.10:FF:000009">
    <property type="entry name" value="xaa-Pro aminopeptidase 2"/>
    <property type="match status" value="1"/>
</dbReference>
<organism evidence="11 12">
    <name type="scientific">Rhodothalassium salexigens DSM 2132</name>
    <dbReference type="NCBI Taxonomy" id="1188247"/>
    <lineage>
        <taxon>Bacteria</taxon>
        <taxon>Pseudomonadati</taxon>
        <taxon>Pseudomonadota</taxon>
        <taxon>Alphaproteobacteria</taxon>
        <taxon>Rhodothalassiales</taxon>
        <taxon>Rhodothalassiaceae</taxon>
        <taxon>Rhodothalassium</taxon>
    </lineage>
</organism>
<dbReference type="EMBL" id="SLXO01000003">
    <property type="protein sequence ID" value="TCP36401.1"/>
    <property type="molecule type" value="Genomic_DNA"/>
</dbReference>
<dbReference type="PANTHER" id="PTHR43763:SF6">
    <property type="entry name" value="XAA-PRO AMINOPEPTIDASE 1"/>
    <property type="match status" value="1"/>
</dbReference>
<dbReference type="InterPro" id="IPR000994">
    <property type="entry name" value="Pept_M24"/>
</dbReference>
<dbReference type="InterPro" id="IPR001131">
    <property type="entry name" value="Peptidase_M24B_aminopep-P_CS"/>
</dbReference>
<evidence type="ECO:0000259" key="8">
    <source>
        <dbReference type="Pfam" id="PF00557"/>
    </source>
</evidence>
<dbReference type="InterPro" id="IPR050422">
    <property type="entry name" value="X-Pro_aminopeptidase_P"/>
</dbReference>
<evidence type="ECO:0000313" key="11">
    <source>
        <dbReference type="EMBL" id="TCP36401.1"/>
    </source>
</evidence>
<keyword evidence="3 6" id="KW-0479">Metal-binding</keyword>
<dbReference type="Proteomes" id="UP000295399">
    <property type="component" value="Unassembled WGS sequence"/>
</dbReference>
<dbReference type="PROSITE" id="PS00491">
    <property type="entry name" value="PROLINE_PEPTIDASE"/>
    <property type="match status" value="1"/>
</dbReference>
<evidence type="ECO:0000256" key="7">
    <source>
        <dbReference type="SAM" id="MobiDB-lite"/>
    </source>
</evidence>
<dbReference type="Pfam" id="PF16189">
    <property type="entry name" value="Creatinase_N_2"/>
    <property type="match status" value="1"/>
</dbReference>
<reference evidence="11 12" key="1">
    <citation type="submission" date="2019-03" db="EMBL/GenBank/DDBJ databases">
        <title>Genomic Encyclopedia of Type Strains, Phase IV (KMG-IV): sequencing the most valuable type-strain genomes for metagenomic binning, comparative biology and taxonomic classification.</title>
        <authorList>
            <person name="Goeker M."/>
        </authorList>
    </citation>
    <scope>NUCLEOTIDE SEQUENCE [LARGE SCALE GENOMIC DNA]</scope>
    <source>
        <strain evidence="11 12">DSM 2132</strain>
    </source>
</reference>